<proteinExistence type="predicted"/>
<dbReference type="AlphaFoldDB" id="A0A403T7T1"/>
<name>A0A403T7T1_SALER</name>
<protein>
    <submittedName>
        <fullName evidence="1">Uncharacterized protein</fullName>
    </submittedName>
</protein>
<dbReference type="EMBL" id="RWAH01000051">
    <property type="protein sequence ID" value="MMS79847.1"/>
    <property type="molecule type" value="Genomic_DNA"/>
</dbReference>
<sequence>MNNTDADINDTWLVGLSVEIEGTEMMVHYLVSASDLAHAEAGVLEMGRTWWPSPKREDDRHRWEYPEGVVWFNSIILLDDVENAILRGLKFLDAWTVTGSTDAPVLRDEWGNDWRDITR</sequence>
<organism evidence="1">
    <name type="scientific">Salmonella enterica</name>
    <name type="common">Salmonella choleraesuis</name>
    <dbReference type="NCBI Taxonomy" id="28901"/>
    <lineage>
        <taxon>Bacteria</taxon>
        <taxon>Pseudomonadati</taxon>
        <taxon>Pseudomonadota</taxon>
        <taxon>Gammaproteobacteria</taxon>
        <taxon>Enterobacterales</taxon>
        <taxon>Enterobacteriaceae</taxon>
        <taxon>Salmonella</taxon>
    </lineage>
</organism>
<accession>A0A403T7T1</accession>
<evidence type="ECO:0000313" key="1">
    <source>
        <dbReference type="EMBL" id="MMS79847.1"/>
    </source>
</evidence>
<comment type="caution">
    <text evidence="1">The sequence shown here is derived from an EMBL/GenBank/DDBJ whole genome shotgun (WGS) entry which is preliminary data.</text>
</comment>
<dbReference type="Proteomes" id="UP000839526">
    <property type="component" value="Unassembled WGS sequence"/>
</dbReference>
<reference evidence="1" key="1">
    <citation type="submission" date="2018-10" db="EMBL/GenBank/DDBJ databases">
        <authorList>
            <consortium name="PulseNet: The National Subtyping Network for Foodborne Disease Surveillance"/>
            <person name="Tarr C.L."/>
            <person name="Trees E."/>
            <person name="Katz L.S."/>
            <person name="Carleton-Romer H.A."/>
            <person name="Stroika S."/>
            <person name="Kucerova Z."/>
            <person name="Roache K.F."/>
            <person name="Sabol A.L."/>
            <person name="Besser J."/>
            <person name="Gerner-Smidt P."/>
        </authorList>
    </citation>
    <scope>NUCLEOTIDE SEQUENCE [LARGE SCALE GENOMIC DNA]</scope>
    <source>
        <strain evidence="1">PNUSAS052121</strain>
    </source>
</reference>
<gene>
    <name evidence="1" type="ORF">D9O31_25965</name>
</gene>